<comment type="similarity">
    <text evidence="1 4">Belongs to the cytochrome P450 family.</text>
</comment>
<evidence type="ECO:0000256" key="5">
    <source>
        <dbReference type="SAM" id="Phobius"/>
    </source>
</evidence>
<evidence type="ECO:0000313" key="6">
    <source>
        <dbReference type="EMBL" id="MED6167539.1"/>
    </source>
</evidence>
<gene>
    <name evidence="6" type="ORF">PIB30_003919</name>
</gene>
<dbReference type="EMBL" id="JASCZI010151042">
    <property type="protein sequence ID" value="MED6167539.1"/>
    <property type="molecule type" value="Genomic_DNA"/>
</dbReference>
<feature type="transmembrane region" description="Helical" evidence="5">
    <location>
        <begin position="6"/>
        <end position="22"/>
    </location>
</feature>
<keyword evidence="5" id="KW-1133">Transmembrane helix</keyword>
<dbReference type="PRINTS" id="PR00463">
    <property type="entry name" value="EP450I"/>
</dbReference>
<name>A0ABU6V2G2_9FABA</name>
<dbReference type="Pfam" id="PF00067">
    <property type="entry name" value="p450"/>
    <property type="match status" value="1"/>
</dbReference>
<protein>
    <submittedName>
        <fullName evidence="6">Uncharacterized protein</fullName>
    </submittedName>
</protein>
<comment type="caution">
    <text evidence="6">The sequence shown here is derived from an EMBL/GenBank/DDBJ whole genome shotgun (WGS) entry which is preliminary data.</text>
</comment>
<dbReference type="CDD" id="cd11072">
    <property type="entry name" value="CYP71-like"/>
    <property type="match status" value="1"/>
</dbReference>
<dbReference type="InterPro" id="IPR036396">
    <property type="entry name" value="Cyt_P450_sf"/>
</dbReference>
<dbReference type="SUPFAM" id="SSF48264">
    <property type="entry name" value="Cytochrome P450"/>
    <property type="match status" value="1"/>
</dbReference>
<keyword evidence="7" id="KW-1185">Reference proteome</keyword>
<dbReference type="PANTHER" id="PTHR47955">
    <property type="entry name" value="CYTOCHROME P450 FAMILY 71 PROTEIN"/>
    <property type="match status" value="1"/>
</dbReference>
<keyword evidence="4" id="KW-0503">Monooxygenase</keyword>
<evidence type="ECO:0000313" key="7">
    <source>
        <dbReference type="Proteomes" id="UP001341840"/>
    </source>
</evidence>
<sequence length="509" mass="58142">MQTLLIILPIFSIIFLLIKWYSTSRKDSLPSPPKFPIIGNLHQLGLYPHRTLQSLAKRYGPLMLIHLGRMPVLVVSSAEGAREIMKTHDHVFASRPQRKLFDILVYGSKDVSTAPYGEYWRQLRSICVLHLLSVKRVQSFRTVREEETQIMMEEIKHCSPSSVPINLSQLFSMITNDILCRVTFGRKYGGESGREFKELFMEFTELLGSFVIGEFVPWLDWLTSVSGLYTRANRVAARFDKFLEEVVDYHVNRYQDDDDHVTSNVDHVGSSSESDAQGHNDFVDVLLSLQRTNATGFPIHRTAIKCLMLDVFVAGADTTSTILEWTMTELLRHPRVMKKVQDEAKKVVGNRTFITEDDLVHMHYLKAVVNEAFRLHPPIPLLVRRESTQDIKLQDYKIASGTQVIVNAWAIAMDSKYWDQPEEFVPERFMNGYIDVKGNDFELIPFGAGRRGCPGTMFAMAIIEIVLANLLHQFEWALPEGVENLDMSETFGLTIYRKVPLIALASPKK</sequence>
<keyword evidence="3 4" id="KW-0408">Iron</keyword>
<accession>A0ABU6V2G2</accession>
<dbReference type="InterPro" id="IPR002401">
    <property type="entry name" value="Cyt_P450_E_grp-I"/>
</dbReference>
<dbReference type="PROSITE" id="PS00086">
    <property type="entry name" value="CYTOCHROME_P450"/>
    <property type="match status" value="1"/>
</dbReference>
<evidence type="ECO:0000256" key="1">
    <source>
        <dbReference type="ARBA" id="ARBA00010617"/>
    </source>
</evidence>
<reference evidence="6 7" key="1">
    <citation type="journal article" date="2023" name="Plants (Basel)">
        <title>Bridging the Gap: Combining Genomics and Transcriptomics Approaches to Understand Stylosanthes scabra, an Orphan Legume from the Brazilian Caatinga.</title>
        <authorList>
            <person name="Ferreira-Neto J.R.C."/>
            <person name="da Silva M.D."/>
            <person name="Binneck E."/>
            <person name="de Melo N.F."/>
            <person name="da Silva R.H."/>
            <person name="de Melo A.L.T.M."/>
            <person name="Pandolfi V."/>
            <person name="Bustamante F.O."/>
            <person name="Brasileiro-Vidal A.C."/>
            <person name="Benko-Iseppon A.M."/>
        </authorList>
    </citation>
    <scope>NUCLEOTIDE SEQUENCE [LARGE SCALE GENOMIC DNA]</scope>
    <source>
        <tissue evidence="6">Leaves</tissue>
    </source>
</reference>
<keyword evidence="4" id="KW-0560">Oxidoreductase</keyword>
<dbReference type="InterPro" id="IPR017972">
    <property type="entry name" value="Cyt_P450_CS"/>
</dbReference>
<dbReference type="PANTHER" id="PTHR47955:SF15">
    <property type="entry name" value="CYTOCHROME P450 71A2-LIKE"/>
    <property type="match status" value="1"/>
</dbReference>
<evidence type="ECO:0000256" key="3">
    <source>
        <dbReference type="ARBA" id="ARBA00023004"/>
    </source>
</evidence>
<keyword evidence="4" id="KW-0349">Heme</keyword>
<dbReference type="PRINTS" id="PR00385">
    <property type="entry name" value="P450"/>
</dbReference>
<dbReference type="InterPro" id="IPR001128">
    <property type="entry name" value="Cyt_P450"/>
</dbReference>
<keyword evidence="5" id="KW-0472">Membrane</keyword>
<proteinExistence type="inferred from homology"/>
<organism evidence="6 7">
    <name type="scientific">Stylosanthes scabra</name>
    <dbReference type="NCBI Taxonomy" id="79078"/>
    <lineage>
        <taxon>Eukaryota</taxon>
        <taxon>Viridiplantae</taxon>
        <taxon>Streptophyta</taxon>
        <taxon>Embryophyta</taxon>
        <taxon>Tracheophyta</taxon>
        <taxon>Spermatophyta</taxon>
        <taxon>Magnoliopsida</taxon>
        <taxon>eudicotyledons</taxon>
        <taxon>Gunneridae</taxon>
        <taxon>Pentapetalae</taxon>
        <taxon>rosids</taxon>
        <taxon>fabids</taxon>
        <taxon>Fabales</taxon>
        <taxon>Fabaceae</taxon>
        <taxon>Papilionoideae</taxon>
        <taxon>50 kb inversion clade</taxon>
        <taxon>dalbergioids sensu lato</taxon>
        <taxon>Dalbergieae</taxon>
        <taxon>Pterocarpus clade</taxon>
        <taxon>Stylosanthes</taxon>
    </lineage>
</organism>
<evidence type="ECO:0000256" key="4">
    <source>
        <dbReference type="RuleBase" id="RU000461"/>
    </source>
</evidence>
<evidence type="ECO:0000256" key="2">
    <source>
        <dbReference type="ARBA" id="ARBA00022723"/>
    </source>
</evidence>
<keyword evidence="2 4" id="KW-0479">Metal-binding</keyword>
<keyword evidence="5" id="KW-0812">Transmembrane</keyword>
<dbReference type="Gene3D" id="1.10.630.10">
    <property type="entry name" value="Cytochrome P450"/>
    <property type="match status" value="1"/>
</dbReference>
<dbReference type="Proteomes" id="UP001341840">
    <property type="component" value="Unassembled WGS sequence"/>
</dbReference>